<dbReference type="InterPro" id="IPR011257">
    <property type="entry name" value="DNA_glycosylase"/>
</dbReference>
<organism evidence="1 2">
    <name type="scientific">Corynebacterium urogenitale</name>
    <dbReference type="NCBI Taxonomy" id="2487892"/>
    <lineage>
        <taxon>Bacteria</taxon>
        <taxon>Bacillati</taxon>
        <taxon>Actinomycetota</taxon>
        <taxon>Actinomycetes</taxon>
        <taxon>Mycobacteriales</taxon>
        <taxon>Corynebacteriaceae</taxon>
        <taxon>Corynebacterium</taxon>
    </lineage>
</organism>
<dbReference type="Pfam" id="PF03352">
    <property type="entry name" value="Adenine_glyco"/>
    <property type="match status" value="2"/>
</dbReference>
<sequence>MDIPTVTTPAGQLVGADGIARPAWAYRSEMEREYYDQEWGRPIITEHGLLERLCLESFQSGLSWSTVLAKRRAFREVFFLFDATRIAAMDDAAKAAAMADERLIRNRVKQESVYSNADATIALREDPGLQALAEDAPARALLGRVADRLVPGLPVLLWSFAPREHQRPRHVAEIAKTSAESVAMAKELKRRGFRMVGPVTCYALMQATGMVDDRVVEEGSGEAERS</sequence>
<dbReference type="Gene3D" id="1.10.340.30">
    <property type="entry name" value="Hypothetical protein, domain 2"/>
    <property type="match status" value="1"/>
</dbReference>
<dbReference type="OrthoDB" id="9807664at2"/>
<dbReference type="EMBL" id="CP045032">
    <property type="protein sequence ID" value="QFQ01547.1"/>
    <property type="molecule type" value="Genomic_DNA"/>
</dbReference>
<accession>A0A5J6Z7F4</accession>
<gene>
    <name evidence="1" type="primary">tag</name>
    <name evidence="1" type="ORF">CUROG_00715</name>
</gene>
<dbReference type="InterPro" id="IPR052891">
    <property type="entry name" value="DNA-3mA_glycosylase"/>
</dbReference>
<dbReference type="SUPFAM" id="SSF48150">
    <property type="entry name" value="DNA-glycosylase"/>
    <property type="match status" value="1"/>
</dbReference>
<dbReference type="PANTHER" id="PTHR30037">
    <property type="entry name" value="DNA-3-METHYLADENINE GLYCOSYLASE 1"/>
    <property type="match status" value="1"/>
</dbReference>
<dbReference type="PANTHER" id="PTHR30037:SF4">
    <property type="entry name" value="DNA-3-METHYLADENINE GLYCOSYLASE I"/>
    <property type="match status" value="1"/>
</dbReference>
<dbReference type="GO" id="GO:0006284">
    <property type="term" value="P:base-excision repair"/>
    <property type="evidence" value="ECO:0007669"/>
    <property type="project" value="InterPro"/>
</dbReference>
<evidence type="ECO:0000313" key="2">
    <source>
        <dbReference type="Proteomes" id="UP000326711"/>
    </source>
</evidence>
<dbReference type="InterPro" id="IPR005019">
    <property type="entry name" value="Adenine_glyco"/>
</dbReference>
<keyword evidence="1" id="KW-0378">Hydrolase</keyword>
<dbReference type="RefSeq" id="WP_151902036.1">
    <property type="nucleotide sequence ID" value="NZ_CP045032.1"/>
</dbReference>
<keyword evidence="1" id="KW-0326">Glycosidase</keyword>
<dbReference type="KEGG" id="cuo:CUROG_00715"/>
<evidence type="ECO:0000313" key="1">
    <source>
        <dbReference type="EMBL" id="QFQ01547.1"/>
    </source>
</evidence>
<reference evidence="2" key="1">
    <citation type="submission" date="2019-10" db="EMBL/GenBank/DDBJ databases">
        <title>Complete genome sequence of Corynebacterium urogenitalis DSM 108747, isolated from the genital tract of a cow.</title>
        <authorList>
            <person name="Ruckert C."/>
            <person name="Ballas P."/>
            <person name="Wagener K."/>
            <person name="Drillich M."/>
            <person name="Kaempfer P."/>
            <person name="Busse H.-J."/>
            <person name="Ehling-Schulz M."/>
        </authorList>
    </citation>
    <scope>NUCLEOTIDE SEQUENCE [LARGE SCALE GENOMIC DNA]</scope>
    <source>
        <strain evidence="2">LMM 1652</strain>
    </source>
</reference>
<name>A0A5J6Z7F4_9CORY</name>
<protein>
    <submittedName>
        <fullName evidence="1">DNA-3-methyladenine glycosylase 1</fullName>
        <ecNumber evidence="1">3.2.2.20</ecNumber>
    </submittedName>
</protein>
<dbReference type="AlphaFoldDB" id="A0A5J6Z7F4"/>
<proteinExistence type="predicted"/>
<dbReference type="GO" id="GO:0008725">
    <property type="term" value="F:DNA-3-methyladenine glycosylase activity"/>
    <property type="evidence" value="ECO:0007669"/>
    <property type="project" value="UniProtKB-EC"/>
</dbReference>
<dbReference type="EC" id="3.2.2.20" evidence="1"/>
<keyword evidence="2" id="KW-1185">Reference proteome</keyword>
<dbReference type="Proteomes" id="UP000326711">
    <property type="component" value="Chromosome"/>
</dbReference>